<accession>A0A0D2MZ80</accession>
<dbReference type="PANTHER" id="PTHR33747">
    <property type="entry name" value="UPF0225 PROTEIN SCO1677"/>
    <property type="match status" value="1"/>
</dbReference>
<reference evidence="3 4" key="1">
    <citation type="journal article" date="2013" name="BMC Genomics">
        <title>Reconstruction of the lipid metabolism for the microalga Monoraphidium neglectum from its genome sequence reveals characteristics suitable for biofuel production.</title>
        <authorList>
            <person name="Bogen C."/>
            <person name="Al-Dilaimi A."/>
            <person name="Albersmeier A."/>
            <person name="Wichmann J."/>
            <person name="Grundmann M."/>
            <person name="Rupp O."/>
            <person name="Lauersen K.J."/>
            <person name="Blifernez-Klassen O."/>
            <person name="Kalinowski J."/>
            <person name="Goesmann A."/>
            <person name="Mussgnug J.H."/>
            <person name="Kruse O."/>
        </authorList>
    </citation>
    <scope>NUCLEOTIDE SEQUENCE [LARGE SCALE GENOMIC DNA]</scope>
    <source>
        <strain evidence="3 4">SAG 48.87</strain>
    </source>
</reference>
<dbReference type="InterPro" id="IPR048469">
    <property type="entry name" value="YchJ-like_M"/>
</dbReference>
<dbReference type="InterPro" id="IPR032710">
    <property type="entry name" value="NTF2-like_dom_sf"/>
</dbReference>
<dbReference type="InterPro" id="IPR004027">
    <property type="entry name" value="SEC_C_motif"/>
</dbReference>
<dbReference type="GeneID" id="25741386"/>
<evidence type="ECO:0000259" key="2">
    <source>
        <dbReference type="Pfam" id="PF17775"/>
    </source>
</evidence>
<dbReference type="Pfam" id="PF02810">
    <property type="entry name" value="SEC-C"/>
    <property type="match status" value="1"/>
</dbReference>
<dbReference type="RefSeq" id="XP_013898470.1">
    <property type="nucleotide sequence ID" value="XM_014043016.1"/>
</dbReference>
<evidence type="ECO:0000313" key="3">
    <source>
        <dbReference type="EMBL" id="KIY99450.1"/>
    </source>
</evidence>
<dbReference type="Gene3D" id="3.10.450.50">
    <property type="match status" value="1"/>
</dbReference>
<proteinExistence type="predicted"/>
<evidence type="ECO:0000313" key="4">
    <source>
        <dbReference type="Proteomes" id="UP000054498"/>
    </source>
</evidence>
<dbReference type="PANTHER" id="PTHR33747:SF1">
    <property type="entry name" value="ADENYLATE CYCLASE-ASSOCIATED CAP C-TERMINAL DOMAIN-CONTAINING PROTEIN"/>
    <property type="match status" value="1"/>
</dbReference>
<feature type="domain" description="YchJ-like middle NTF2-like" evidence="2">
    <location>
        <begin position="88"/>
        <end position="195"/>
    </location>
</feature>
<dbReference type="Proteomes" id="UP000054498">
    <property type="component" value="Unassembled WGS sequence"/>
</dbReference>
<sequence>MPNSADNTKQSHCRTPQVNSSASAWLGTQRTARDVVANAAAKATAGKGFGAPKAGAAAKVPTKCPCGSGKTYENCCGRLHAGEPAPGPEALLRARFSAYKLQLADYLVATTHLKNPEHTGDAKSYSRVVMKTARANTFISLQVESQEPGATEDEAFITFTVHTRHNAAAAQGRPADATREKSQFVREGGRWLYRDCVE</sequence>
<dbReference type="SUPFAM" id="SSF54427">
    <property type="entry name" value="NTF2-like"/>
    <property type="match status" value="1"/>
</dbReference>
<keyword evidence="4" id="KW-1185">Reference proteome</keyword>
<gene>
    <name evidence="3" type="ORF">MNEG_8510</name>
</gene>
<dbReference type="OrthoDB" id="539593at2759"/>
<protein>
    <recommendedName>
        <fullName evidence="2">YchJ-like middle NTF2-like domain-containing protein</fullName>
    </recommendedName>
</protein>
<dbReference type="Pfam" id="PF17775">
    <property type="entry name" value="YchJ_M-like"/>
    <property type="match status" value="1"/>
</dbReference>
<evidence type="ECO:0000256" key="1">
    <source>
        <dbReference type="SAM" id="MobiDB-lite"/>
    </source>
</evidence>
<dbReference type="EMBL" id="KK101844">
    <property type="protein sequence ID" value="KIY99450.1"/>
    <property type="molecule type" value="Genomic_DNA"/>
</dbReference>
<name>A0A0D2MZ80_9CHLO</name>
<feature type="region of interest" description="Disordered" evidence="1">
    <location>
        <begin position="1"/>
        <end position="26"/>
    </location>
</feature>
<dbReference type="KEGG" id="mng:MNEG_8510"/>
<dbReference type="SUPFAM" id="SSF103642">
    <property type="entry name" value="Sec-C motif"/>
    <property type="match status" value="1"/>
</dbReference>
<organism evidence="3 4">
    <name type="scientific">Monoraphidium neglectum</name>
    <dbReference type="NCBI Taxonomy" id="145388"/>
    <lineage>
        <taxon>Eukaryota</taxon>
        <taxon>Viridiplantae</taxon>
        <taxon>Chlorophyta</taxon>
        <taxon>core chlorophytes</taxon>
        <taxon>Chlorophyceae</taxon>
        <taxon>CS clade</taxon>
        <taxon>Sphaeropleales</taxon>
        <taxon>Selenastraceae</taxon>
        <taxon>Monoraphidium</taxon>
    </lineage>
</organism>
<dbReference type="AlphaFoldDB" id="A0A0D2MZ80"/>